<evidence type="ECO:0000313" key="1">
    <source>
        <dbReference type="EMBL" id="CAD8056965.1"/>
    </source>
</evidence>
<name>A0A8S1KSR5_9CILI</name>
<comment type="caution">
    <text evidence="1">The sequence shown here is derived from an EMBL/GenBank/DDBJ whole genome shotgun (WGS) entry which is preliminary data.</text>
</comment>
<proteinExistence type="predicted"/>
<protein>
    <submittedName>
        <fullName evidence="1">Uncharacterized protein</fullName>
    </submittedName>
</protein>
<dbReference type="Proteomes" id="UP000692954">
    <property type="component" value="Unassembled WGS sequence"/>
</dbReference>
<dbReference type="EMBL" id="CAJJDN010000010">
    <property type="protein sequence ID" value="CAD8056965.1"/>
    <property type="molecule type" value="Genomic_DNA"/>
</dbReference>
<organism evidence="1 2">
    <name type="scientific">Paramecium sonneborni</name>
    <dbReference type="NCBI Taxonomy" id="65129"/>
    <lineage>
        <taxon>Eukaryota</taxon>
        <taxon>Sar</taxon>
        <taxon>Alveolata</taxon>
        <taxon>Ciliophora</taxon>
        <taxon>Intramacronucleata</taxon>
        <taxon>Oligohymenophorea</taxon>
        <taxon>Peniculida</taxon>
        <taxon>Parameciidae</taxon>
        <taxon>Paramecium</taxon>
    </lineage>
</organism>
<accession>A0A8S1KSR5</accession>
<evidence type="ECO:0000313" key="2">
    <source>
        <dbReference type="Proteomes" id="UP000692954"/>
    </source>
</evidence>
<gene>
    <name evidence="1" type="ORF">PSON_ATCC_30995.1.T0100547</name>
</gene>
<reference evidence="1" key="1">
    <citation type="submission" date="2021-01" db="EMBL/GenBank/DDBJ databases">
        <authorList>
            <consortium name="Genoscope - CEA"/>
            <person name="William W."/>
        </authorList>
    </citation>
    <scope>NUCLEOTIDE SEQUENCE</scope>
</reference>
<dbReference type="AlphaFoldDB" id="A0A8S1KSR5"/>
<sequence length="54" mass="6282">MYELRQTYKLNYATIHKIISIKQASILPSYSAKLNTIELKKLKISQKTIRTDLA</sequence>
<keyword evidence="2" id="KW-1185">Reference proteome</keyword>